<dbReference type="InterPro" id="IPR008979">
    <property type="entry name" value="Galactose-bd-like_sf"/>
</dbReference>
<dbReference type="InterPro" id="IPR013737">
    <property type="entry name" value="Bac_rhamnosid_N"/>
</dbReference>
<evidence type="ECO:0000259" key="7">
    <source>
        <dbReference type="Pfam" id="PF17390"/>
    </source>
</evidence>
<dbReference type="PANTHER" id="PTHR33307:SF6">
    <property type="entry name" value="ALPHA-RHAMNOSIDASE (EUROFUNG)-RELATED"/>
    <property type="match status" value="1"/>
</dbReference>
<dbReference type="RefSeq" id="WP_322019651.1">
    <property type="nucleotide sequence ID" value="NZ_JARZAK010000011.1"/>
</dbReference>
<evidence type="ECO:0000313" key="8">
    <source>
        <dbReference type="EMBL" id="MDY7259279.1"/>
    </source>
</evidence>
<evidence type="ECO:0000256" key="1">
    <source>
        <dbReference type="ARBA" id="ARBA00001445"/>
    </source>
</evidence>
<dbReference type="InterPro" id="IPR035396">
    <property type="entry name" value="Bac_rhamnosid6H"/>
</dbReference>
<dbReference type="EC" id="3.2.1.40" evidence="2"/>
<evidence type="ECO:0000259" key="5">
    <source>
        <dbReference type="Pfam" id="PF08531"/>
    </source>
</evidence>
<dbReference type="Gene3D" id="1.50.10.10">
    <property type="match status" value="1"/>
</dbReference>
<feature type="domain" description="Alpha-L-rhamnosidase C-terminal" evidence="7">
    <location>
        <begin position="788"/>
        <end position="859"/>
    </location>
</feature>
<protein>
    <recommendedName>
        <fullName evidence="2">alpha-L-rhamnosidase</fullName>
        <ecNumber evidence="2">3.2.1.40</ecNumber>
    </recommendedName>
</protein>
<comment type="caution">
    <text evidence="8">The sequence shown here is derived from an EMBL/GenBank/DDBJ whole genome shotgun (WGS) entry which is preliminary data.</text>
</comment>
<comment type="catalytic activity">
    <reaction evidence="1">
        <text>Hydrolysis of terminal non-reducing alpha-L-rhamnose residues in alpha-L-rhamnosides.</text>
        <dbReference type="EC" id="3.2.1.40"/>
    </reaction>
</comment>
<evidence type="ECO:0000256" key="3">
    <source>
        <dbReference type="ARBA" id="ARBA00022801"/>
    </source>
</evidence>
<feature type="domain" description="Bacterial alpha-L-rhamnosidase N-terminal" evidence="5">
    <location>
        <begin position="162"/>
        <end position="334"/>
    </location>
</feature>
<dbReference type="InterPro" id="IPR016007">
    <property type="entry name" value="Alpha_rhamnosid"/>
</dbReference>
<dbReference type="GO" id="GO:0016787">
    <property type="term" value="F:hydrolase activity"/>
    <property type="evidence" value="ECO:0007669"/>
    <property type="project" value="UniProtKB-KW"/>
</dbReference>
<evidence type="ECO:0000313" key="9">
    <source>
        <dbReference type="Proteomes" id="UP001292913"/>
    </source>
</evidence>
<dbReference type="SUPFAM" id="SSF48208">
    <property type="entry name" value="Six-hairpin glycosidases"/>
    <property type="match status" value="1"/>
</dbReference>
<dbReference type="InterPro" id="IPR008902">
    <property type="entry name" value="Rhamnosid_concanavalin"/>
</dbReference>
<dbReference type="Pfam" id="PF17390">
    <property type="entry name" value="Bac_rhamnosid_C"/>
    <property type="match status" value="1"/>
</dbReference>
<accession>A0ABU5HTE8</accession>
<dbReference type="SUPFAM" id="SSF49785">
    <property type="entry name" value="Galactose-binding domain-like"/>
    <property type="match status" value="1"/>
</dbReference>
<dbReference type="Pfam" id="PF17389">
    <property type="entry name" value="Bac_rhamnosid6H"/>
    <property type="match status" value="1"/>
</dbReference>
<dbReference type="InterPro" id="IPR013783">
    <property type="entry name" value="Ig-like_fold"/>
</dbReference>
<dbReference type="PIRSF" id="PIRSF010631">
    <property type="entry name" value="A-rhamnsds"/>
    <property type="match status" value="1"/>
</dbReference>
<keyword evidence="9" id="KW-1185">Reference proteome</keyword>
<organism evidence="8 9">
    <name type="scientific">Bacteroides vicugnae</name>
    <dbReference type="NCBI Taxonomy" id="3037989"/>
    <lineage>
        <taxon>Bacteria</taxon>
        <taxon>Pseudomonadati</taxon>
        <taxon>Bacteroidota</taxon>
        <taxon>Bacteroidia</taxon>
        <taxon>Bacteroidales</taxon>
        <taxon>Bacteroidaceae</taxon>
        <taxon>Bacteroides</taxon>
    </lineage>
</organism>
<feature type="domain" description="Alpha-L-rhamnosidase six-hairpin glycosidase" evidence="6">
    <location>
        <begin position="458"/>
        <end position="785"/>
    </location>
</feature>
<dbReference type="Gene3D" id="2.60.120.260">
    <property type="entry name" value="Galactose-binding domain-like"/>
    <property type="match status" value="2"/>
</dbReference>
<dbReference type="Pfam" id="PF05592">
    <property type="entry name" value="Bac_rhamnosid"/>
    <property type="match status" value="1"/>
</dbReference>
<dbReference type="Proteomes" id="UP001292913">
    <property type="component" value="Unassembled WGS sequence"/>
</dbReference>
<gene>
    <name evidence="8" type="ORF">QHG74_16335</name>
</gene>
<dbReference type="EMBL" id="JARZAK010000011">
    <property type="protein sequence ID" value="MDY7259279.1"/>
    <property type="molecule type" value="Genomic_DNA"/>
</dbReference>
<dbReference type="Gene3D" id="2.60.420.10">
    <property type="entry name" value="Maltose phosphorylase, domain 3"/>
    <property type="match status" value="1"/>
</dbReference>
<reference evidence="8 9" key="1">
    <citation type="submission" date="2023-04" db="EMBL/GenBank/DDBJ databases">
        <title>Bacteroides pacosi sp. nov., isolated from the fecal material of an alpaca.</title>
        <authorList>
            <person name="Miller S."/>
            <person name="Hendry M."/>
            <person name="King J."/>
            <person name="Sankaranarayanan K."/>
            <person name="Lawson P.A."/>
        </authorList>
    </citation>
    <scope>NUCLEOTIDE SEQUENCE [LARGE SCALE GENOMIC DNA]</scope>
    <source>
        <strain evidence="8 9">A2-P53</strain>
    </source>
</reference>
<dbReference type="Pfam" id="PF08531">
    <property type="entry name" value="Bac_rhamnosid_N"/>
    <property type="match status" value="1"/>
</dbReference>
<evidence type="ECO:0000259" key="6">
    <source>
        <dbReference type="Pfam" id="PF17389"/>
    </source>
</evidence>
<name>A0ABU5HTE8_9BACE</name>
<sequence>MKKILFLLFITGCSYLYGQTGVPTLLKCEHLVTPLGIDNKHPRLSWVLEDTRQGACQQTYRIMVDTDSLSLINNNGRVWDTGEVTSDKMQTVYAGNELKPFTKYYWCVRICNKEGERYQSAVSSFETAMMNISDWNGAWISDGQSKEYHPAPYFRKEFSIGKKIKSARAYIAVGGLYELSLNGEKVGNHRLDPMFTRFDRRILYVTYDVSDYINQGDNAIGVVLGNGWYNHQALGVWNFNNAPWRNRPTFCLDLRITYDDNSTEIISSNLTWKTSGGKITRNNIYTGENQDANKAQLGWNSANFDDSQWNNVNLCSAPSQNIVAQQLYPIRNVETIPAQYMNKLNDSLYVFDLGRNIAGVTQLKIEGKAGTIVRLIHAERLSPNGRVDLGRISNFHRPTDEEDLFQTDTYILSGKGKDTFMPKFNYKGFRYVEVSCSEPTELKKECLTGYFMHNDVPEVGNVTTSDPIINKIWKATNVSYLSNLFGYPTDCPQSEKNGWTGDGHLGIEAGLYNYDALTIYEKWLADHRDEQQPNGVLPDIIPTSGWGYGTENGLDWTSTIALIPWNVYLFYGDSKLLEDCYENIKRYVDYVDRNSPQYLSDWGRGDWVPVKTLSSKELTSSVYYYVDTNILAYAAKLFGKQDDYEKYTTLAENIKEAINKKYLNRDTGIYAGGSQTELSVPLMWGVVPEDMKAKVAANLANKVQKDGCHVDVGVLGCKALLNALSENGYADLAFQVAAQKDYPSWGWWISNGATALIEDWDYQRAGEFSDNHMMFGEIGAWFYKALGGIKPDSKHPGFRHILLAPHFVKGLTYANISYQSPSGLIVSNWKRKGKKIIYEVTIPANCTATFTMPANIKDSRTVALEPGTHVFELQTTAK</sequence>
<dbReference type="InterPro" id="IPR012341">
    <property type="entry name" value="6hp_glycosidase-like_sf"/>
</dbReference>
<proteinExistence type="predicted"/>
<dbReference type="InterPro" id="IPR035398">
    <property type="entry name" value="Bac_rhamnosid_C"/>
</dbReference>
<keyword evidence="3 8" id="KW-0378">Hydrolase</keyword>
<evidence type="ECO:0000259" key="4">
    <source>
        <dbReference type="Pfam" id="PF05592"/>
    </source>
</evidence>
<dbReference type="Pfam" id="PF25788">
    <property type="entry name" value="Ig_Rha78A_N"/>
    <property type="match status" value="1"/>
</dbReference>
<dbReference type="PANTHER" id="PTHR33307">
    <property type="entry name" value="ALPHA-RHAMNOSIDASE (EUROFUNG)"/>
    <property type="match status" value="1"/>
</dbReference>
<feature type="domain" description="Alpha-L-rhamnosidase concanavalin-like" evidence="4">
    <location>
        <begin position="343"/>
        <end position="453"/>
    </location>
</feature>
<dbReference type="InterPro" id="IPR008928">
    <property type="entry name" value="6-hairpin_glycosidase_sf"/>
</dbReference>
<dbReference type="Gene3D" id="2.60.40.10">
    <property type="entry name" value="Immunoglobulins"/>
    <property type="match status" value="1"/>
</dbReference>
<evidence type="ECO:0000256" key="2">
    <source>
        <dbReference type="ARBA" id="ARBA00012652"/>
    </source>
</evidence>